<keyword evidence="2" id="KW-0645">Protease</keyword>
<keyword evidence="4" id="KW-0720">Serine protease</keyword>
<comment type="similarity">
    <text evidence="1">Belongs to the peptidase S1 family.</text>
</comment>
<dbReference type="FunFam" id="2.40.10.10:FF:000010">
    <property type="entry name" value="Kallikrein related peptidase 11"/>
    <property type="match status" value="1"/>
</dbReference>
<feature type="domain" description="Peptidase S1" evidence="6">
    <location>
        <begin position="1"/>
        <end position="181"/>
    </location>
</feature>
<keyword evidence="3" id="KW-0378">Hydrolase</keyword>
<dbReference type="PANTHER" id="PTHR24276:SF91">
    <property type="entry name" value="AT26814P-RELATED"/>
    <property type="match status" value="1"/>
</dbReference>
<dbReference type="Gene3D" id="2.40.10.10">
    <property type="entry name" value="Trypsin-like serine proteases"/>
    <property type="match status" value="1"/>
</dbReference>
<dbReference type="InterPro" id="IPR001314">
    <property type="entry name" value="Peptidase_S1A"/>
</dbReference>
<reference evidence="7" key="1">
    <citation type="journal article" date="2023" name="Insect Mol. Biol.">
        <title>Genome sequencing provides insights into the evolution of gene families encoding plant cell wall-degrading enzymes in longhorned beetles.</title>
        <authorList>
            <person name="Shin N.R."/>
            <person name="Okamura Y."/>
            <person name="Kirsch R."/>
            <person name="Pauchet Y."/>
        </authorList>
    </citation>
    <scope>NUCLEOTIDE SEQUENCE</scope>
    <source>
        <strain evidence="7">RBIC_L_NR</strain>
    </source>
</reference>
<dbReference type="InterPro" id="IPR043504">
    <property type="entry name" value="Peptidase_S1_PA_chymotrypsin"/>
</dbReference>
<dbReference type="PRINTS" id="PR00722">
    <property type="entry name" value="CHYMOTRYPSIN"/>
</dbReference>
<comment type="caution">
    <text evidence="7">The sequence shown here is derived from an EMBL/GenBank/DDBJ whole genome shotgun (WGS) entry which is preliminary data.</text>
</comment>
<dbReference type="SMART" id="SM00020">
    <property type="entry name" value="Tryp_SPc"/>
    <property type="match status" value="1"/>
</dbReference>
<dbReference type="EMBL" id="JANEYF010001909">
    <property type="protein sequence ID" value="KAJ8954641.1"/>
    <property type="molecule type" value="Genomic_DNA"/>
</dbReference>
<dbReference type="Proteomes" id="UP001162156">
    <property type="component" value="Unassembled WGS sequence"/>
</dbReference>
<sequence length="182" mass="20133">MPGSYSVRAGSKYIYKGGVIVYVKQAILHPNHSKENEDFDIAILKFFQPLRYSASIKPVKLPHQDEQLPLDTMGYISGWGSISSHYPFISDELRAVEVPVLSNDICVNSYENIVHISHRMFCAGYKIGGRDSCQGDSGGPFVVKGTLYGLVSWGFNCAQPGYPGVYTNISTLRDYIRANTGV</sequence>
<gene>
    <name evidence="7" type="ORF">NQ314_007040</name>
</gene>
<dbReference type="CDD" id="cd00190">
    <property type="entry name" value="Tryp_SPc"/>
    <property type="match status" value="1"/>
</dbReference>
<accession>A0AAV8YT41</accession>
<keyword evidence="5" id="KW-1015">Disulfide bond</keyword>
<dbReference type="PROSITE" id="PS50240">
    <property type="entry name" value="TRYPSIN_DOM"/>
    <property type="match status" value="1"/>
</dbReference>
<dbReference type="GO" id="GO:0004252">
    <property type="term" value="F:serine-type endopeptidase activity"/>
    <property type="evidence" value="ECO:0007669"/>
    <property type="project" value="InterPro"/>
</dbReference>
<organism evidence="7 8">
    <name type="scientific">Rhamnusium bicolor</name>
    <dbReference type="NCBI Taxonomy" id="1586634"/>
    <lineage>
        <taxon>Eukaryota</taxon>
        <taxon>Metazoa</taxon>
        <taxon>Ecdysozoa</taxon>
        <taxon>Arthropoda</taxon>
        <taxon>Hexapoda</taxon>
        <taxon>Insecta</taxon>
        <taxon>Pterygota</taxon>
        <taxon>Neoptera</taxon>
        <taxon>Endopterygota</taxon>
        <taxon>Coleoptera</taxon>
        <taxon>Polyphaga</taxon>
        <taxon>Cucujiformia</taxon>
        <taxon>Chrysomeloidea</taxon>
        <taxon>Cerambycidae</taxon>
        <taxon>Lepturinae</taxon>
        <taxon>Rhagiini</taxon>
        <taxon>Rhamnusium</taxon>
    </lineage>
</organism>
<dbReference type="InterPro" id="IPR050430">
    <property type="entry name" value="Peptidase_S1"/>
</dbReference>
<dbReference type="AlphaFoldDB" id="A0AAV8YT41"/>
<evidence type="ECO:0000256" key="3">
    <source>
        <dbReference type="ARBA" id="ARBA00022801"/>
    </source>
</evidence>
<evidence type="ECO:0000313" key="8">
    <source>
        <dbReference type="Proteomes" id="UP001162156"/>
    </source>
</evidence>
<evidence type="ECO:0000256" key="2">
    <source>
        <dbReference type="ARBA" id="ARBA00022670"/>
    </source>
</evidence>
<proteinExistence type="inferred from homology"/>
<keyword evidence="8" id="KW-1185">Reference proteome</keyword>
<evidence type="ECO:0000256" key="1">
    <source>
        <dbReference type="ARBA" id="ARBA00007664"/>
    </source>
</evidence>
<dbReference type="Pfam" id="PF00089">
    <property type="entry name" value="Trypsin"/>
    <property type="match status" value="1"/>
</dbReference>
<dbReference type="InterPro" id="IPR001254">
    <property type="entry name" value="Trypsin_dom"/>
</dbReference>
<evidence type="ECO:0000313" key="7">
    <source>
        <dbReference type="EMBL" id="KAJ8954641.1"/>
    </source>
</evidence>
<evidence type="ECO:0000256" key="5">
    <source>
        <dbReference type="ARBA" id="ARBA00023157"/>
    </source>
</evidence>
<protein>
    <recommendedName>
        <fullName evidence="6">Peptidase S1 domain-containing protein</fullName>
    </recommendedName>
</protein>
<dbReference type="InterPro" id="IPR009003">
    <property type="entry name" value="Peptidase_S1_PA"/>
</dbReference>
<evidence type="ECO:0000256" key="4">
    <source>
        <dbReference type="ARBA" id="ARBA00022825"/>
    </source>
</evidence>
<dbReference type="InterPro" id="IPR033116">
    <property type="entry name" value="TRYPSIN_SER"/>
</dbReference>
<dbReference type="GO" id="GO:0006508">
    <property type="term" value="P:proteolysis"/>
    <property type="evidence" value="ECO:0007669"/>
    <property type="project" value="UniProtKB-KW"/>
</dbReference>
<name>A0AAV8YT41_9CUCU</name>
<evidence type="ECO:0000259" key="6">
    <source>
        <dbReference type="PROSITE" id="PS50240"/>
    </source>
</evidence>
<dbReference type="PANTHER" id="PTHR24276">
    <property type="entry name" value="POLYSERASE-RELATED"/>
    <property type="match status" value="1"/>
</dbReference>
<dbReference type="SUPFAM" id="SSF50494">
    <property type="entry name" value="Trypsin-like serine proteases"/>
    <property type="match status" value="1"/>
</dbReference>
<dbReference type="PROSITE" id="PS00135">
    <property type="entry name" value="TRYPSIN_SER"/>
    <property type="match status" value="1"/>
</dbReference>